<dbReference type="AlphaFoldDB" id="A0A6G3WK06"/>
<gene>
    <name evidence="1" type="ORF">G3M58_05060</name>
</gene>
<accession>A0A6G3WK06</accession>
<dbReference type="GO" id="GO:0005524">
    <property type="term" value="F:ATP binding"/>
    <property type="evidence" value="ECO:0007669"/>
    <property type="project" value="UniProtKB-KW"/>
</dbReference>
<keyword evidence="1" id="KW-0067">ATP-binding</keyword>
<comment type="caution">
    <text evidence="1">The sequence shown here is derived from an EMBL/GenBank/DDBJ whole genome shotgun (WGS) entry which is preliminary data.</text>
</comment>
<sequence>GASTLPPLAVYGSMTDGPFGAVTITPDDIVAVPARSAVVG</sequence>
<feature type="non-terminal residue" evidence="1">
    <location>
        <position position="1"/>
    </location>
</feature>
<reference evidence="1" key="1">
    <citation type="submission" date="2020-01" db="EMBL/GenBank/DDBJ databases">
        <title>Insect and environment-associated Actinomycetes.</title>
        <authorList>
            <person name="Currrie C."/>
            <person name="Chevrette M."/>
            <person name="Carlson C."/>
            <person name="Stubbendieck R."/>
            <person name="Wendt-Pienkowski E."/>
        </authorList>
    </citation>
    <scope>NUCLEOTIDE SEQUENCE</scope>
    <source>
        <strain evidence="1">SID7499</strain>
    </source>
</reference>
<keyword evidence="1" id="KW-0547">Nucleotide-binding</keyword>
<dbReference type="EMBL" id="JAAGMN010000554">
    <property type="protein sequence ID" value="NEE05801.1"/>
    <property type="molecule type" value="Genomic_DNA"/>
</dbReference>
<protein>
    <submittedName>
        <fullName evidence="1">ATP-binding protein</fullName>
    </submittedName>
</protein>
<evidence type="ECO:0000313" key="1">
    <source>
        <dbReference type="EMBL" id="NEE05801.1"/>
    </source>
</evidence>
<name>A0A6G3WK06_9ACTN</name>
<organism evidence="1">
    <name type="scientific">Streptomyces sp. SID7499</name>
    <dbReference type="NCBI Taxonomy" id="2706086"/>
    <lineage>
        <taxon>Bacteria</taxon>
        <taxon>Bacillati</taxon>
        <taxon>Actinomycetota</taxon>
        <taxon>Actinomycetes</taxon>
        <taxon>Kitasatosporales</taxon>
        <taxon>Streptomycetaceae</taxon>
        <taxon>Streptomyces</taxon>
    </lineage>
</organism>
<proteinExistence type="predicted"/>